<comment type="caution">
    <text evidence="5">The sequence shown here is derived from an EMBL/GenBank/DDBJ whole genome shotgun (WGS) entry which is preliminary data.</text>
</comment>
<sequence length="517" mass="59473">MEIQVKSNGYEVPDTRKSVPHIYSALNEHSNGIYTYIEPKLNIKSKRKWKKRLRLCVLFFLGLLVGSGVTVAGFLIFRPSITTSPSVNHYDNFESPSGNKTFTTPEKYEFRMDLMVFNEEYEIRIFKLLTAASEGDVVEMQRLRHESCIDMEDVDYDSRSALHLAACSNQTQAVDFIVKHHLCFPEATDRLFKLGTDMNLPNSAGRTALHAAAENGMKHIVDYLIDKCEVSPFVRWSNKRPIEILKVDENEVTQQISEKLQRYMDDLREDKVTGKIVRLLNCASRGDIKRMRQFKECGYKMDAWDYDKRTALHIAVSDNQEHIVKFLLGECNQQEIAKNGGDRWNITPWEAAKSSAMDVVYNEFLNHCPELMDTENDDYRTCRLIYAAATNDISTLQSLHEKKVDMNLRDYDGRTALHLAAANGHVEAVEFLVKEANVTVEIPDRYKYFKMDSGDYLKDTPLHVAAAKGRIKDVKYLLSERQVSPFARNSFLKMPVDLVNEKINFWNQKGNTLRKGF</sequence>
<reference evidence="5" key="1">
    <citation type="submission" date="2021-03" db="EMBL/GenBank/DDBJ databases">
        <authorList>
            <person name="Bekaert M."/>
        </authorList>
    </citation>
    <scope>NUCLEOTIDE SEQUENCE</scope>
</reference>
<protein>
    <submittedName>
        <fullName evidence="5">Uncharacterized protein</fullName>
    </submittedName>
</protein>
<feature type="repeat" description="ANK" evidence="3">
    <location>
        <begin position="412"/>
        <end position="434"/>
    </location>
</feature>
<name>A0A8S3VFM6_MYTED</name>
<keyword evidence="4" id="KW-0472">Membrane</keyword>
<dbReference type="Pfam" id="PF00023">
    <property type="entry name" value="Ank"/>
    <property type="match status" value="1"/>
</dbReference>
<gene>
    <name evidence="5" type="ORF">MEDL_64021</name>
</gene>
<dbReference type="SUPFAM" id="SSF48403">
    <property type="entry name" value="Ankyrin repeat"/>
    <property type="match status" value="2"/>
</dbReference>
<dbReference type="EMBL" id="CAJPWZ010003120">
    <property type="protein sequence ID" value="CAG2252430.1"/>
    <property type="molecule type" value="Genomic_DNA"/>
</dbReference>
<organism evidence="5 6">
    <name type="scientific">Mytilus edulis</name>
    <name type="common">Blue mussel</name>
    <dbReference type="NCBI Taxonomy" id="6550"/>
    <lineage>
        <taxon>Eukaryota</taxon>
        <taxon>Metazoa</taxon>
        <taxon>Spiralia</taxon>
        <taxon>Lophotrochozoa</taxon>
        <taxon>Mollusca</taxon>
        <taxon>Bivalvia</taxon>
        <taxon>Autobranchia</taxon>
        <taxon>Pteriomorphia</taxon>
        <taxon>Mytilida</taxon>
        <taxon>Mytiloidea</taxon>
        <taxon>Mytilidae</taxon>
        <taxon>Mytilinae</taxon>
        <taxon>Mytilus</taxon>
    </lineage>
</organism>
<dbReference type="Pfam" id="PF13637">
    <property type="entry name" value="Ank_4"/>
    <property type="match status" value="1"/>
</dbReference>
<keyword evidence="4" id="KW-0812">Transmembrane</keyword>
<accession>A0A8S3VFM6</accession>
<dbReference type="Proteomes" id="UP000683360">
    <property type="component" value="Unassembled WGS sequence"/>
</dbReference>
<evidence type="ECO:0000313" key="6">
    <source>
        <dbReference type="Proteomes" id="UP000683360"/>
    </source>
</evidence>
<dbReference type="PANTHER" id="PTHR24126">
    <property type="entry name" value="ANKYRIN REPEAT, PH AND SEC7 DOMAIN CONTAINING PROTEIN SECG-RELATED"/>
    <property type="match status" value="1"/>
</dbReference>
<dbReference type="PROSITE" id="PS50088">
    <property type="entry name" value="ANK_REPEAT"/>
    <property type="match status" value="2"/>
</dbReference>
<dbReference type="SMART" id="SM00248">
    <property type="entry name" value="ANK"/>
    <property type="match status" value="6"/>
</dbReference>
<feature type="transmembrane region" description="Helical" evidence="4">
    <location>
        <begin position="55"/>
        <end position="77"/>
    </location>
</feature>
<keyword evidence="1" id="KW-0677">Repeat</keyword>
<dbReference type="InterPro" id="IPR002110">
    <property type="entry name" value="Ankyrin_rpt"/>
</dbReference>
<evidence type="ECO:0000256" key="4">
    <source>
        <dbReference type="SAM" id="Phobius"/>
    </source>
</evidence>
<dbReference type="PROSITE" id="PS50297">
    <property type="entry name" value="ANK_REP_REGION"/>
    <property type="match status" value="2"/>
</dbReference>
<evidence type="ECO:0000256" key="3">
    <source>
        <dbReference type="PROSITE-ProRule" id="PRU00023"/>
    </source>
</evidence>
<evidence type="ECO:0000256" key="2">
    <source>
        <dbReference type="ARBA" id="ARBA00023043"/>
    </source>
</evidence>
<evidence type="ECO:0000313" key="5">
    <source>
        <dbReference type="EMBL" id="CAG2252430.1"/>
    </source>
</evidence>
<evidence type="ECO:0000256" key="1">
    <source>
        <dbReference type="ARBA" id="ARBA00022737"/>
    </source>
</evidence>
<dbReference type="Pfam" id="PF12796">
    <property type="entry name" value="Ank_2"/>
    <property type="match status" value="1"/>
</dbReference>
<keyword evidence="6" id="KW-1185">Reference proteome</keyword>
<dbReference type="Gene3D" id="1.25.40.20">
    <property type="entry name" value="Ankyrin repeat-containing domain"/>
    <property type="match status" value="4"/>
</dbReference>
<keyword evidence="4" id="KW-1133">Transmembrane helix</keyword>
<feature type="repeat" description="ANK" evidence="3">
    <location>
        <begin position="204"/>
        <end position="227"/>
    </location>
</feature>
<dbReference type="AlphaFoldDB" id="A0A8S3VFM6"/>
<dbReference type="OrthoDB" id="9995210at2759"/>
<proteinExistence type="predicted"/>
<dbReference type="InterPro" id="IPR036770">
    <property type="entry name" value="Ankyrin_rpt-contain_sf"/>
</dbReference>
<keyword evidence="2 3" id="KW-0040">ANK repeat</keyword>